<feature type="compositionally biased region" description="Pro residues" evidence="1">
    <location>
        <begin position="317"/>
        <end position="328"/>
    </location>
</feature>
<name>A0A399EDV3_9DEIN</name>
<gene>
    <name evidence="2" type="ORF">Mterra_03511</name>
</gene>
<evidence type="ECO:0000256" key="1">
    <source>
        <dbReference type="SAM" id="MobiDB-lite"/>
    </source>
</evidence>
<feature type="region of interest" description="Disordered" evidence="1">
    <location>
        <begin position="153"/>
        <end position="196"/>
    </location>
</feature>
<feature type="compositionally biased region" description="Low complexity" evidence="1">
    <location>
        <begin position="81"/>
        <end position="93"/>
    </location>
</feature>
<protein>
    <submittedName>
        <fullName evidence="2">Uncharacterized protein</fullName>
    </submittedName>
</protein>
<dbReference type="Proteomes" id="UP000265715">
    <property type="component" value="Unassembled WGS sequence"/>
</dbReference>
<sequence length="765" mass="77954">MALHQQRPPGPAPARLTPGVLQAQAALLEVALGAERGVLPGDLHRQGQGEGEPPAQLHPPLADAGFLQAQAHRHLGHAHGAEAGQGQAALQRGARPDRAGEPGVAAGLGPQALAAPLEPRLEPGRAHHPGPAEAPPAVAEVGLGLDEAQLQRPLHPHPVPARPDLQGVEAGPHPLPVGHALQGQAAQGGAHRAAEARAHALEHPVHLGVVAQQAPAAREGVAGVAHLPAEGEVAPQPQRQAAHAEVEDPVGELPLGVVVGEAPHPPFLAHGQGEAGVVGVVPQVGAEAPVPEAAAPAEAAHDQLEAPQAQGQVVPAPRQPHLPQPPLHPAAVPGEAAREVEGLSHRGQVDRPRHHVGAPAAPLAAEAHPGLAQQRLGQREPPLGLRGVALPGEPQHAAQVVLEVYGVALVDQLDPGGVGAVEEAAPHGGVEPENLVEAEGALVAQRLAHQLALALVLPGDHQLLPAPALQQQRAAALHRQHQPVALGQLGQLGAPLHAEGVVAGLDVHGGVAHHRRPQRAAGEVGGDDVVLEVHGPRDVGDGQAHHAGPGVLEPAVALDAARGEGPAGLEGAALEPLVPVAQRPHLARSLHLPGLELPPGAAQLPAGRALGQGGGEGVAGAVAPQRHAQRGQGHGAGLAEAELHPLQPKLVHPELDLGLGRRGPGLENLLPLQGHPPVLDPDADGQFPPEQPGEPVLELHALALELDAGTLELDPAHLEAGQEVAAGPPPLGLEPEPLEDLAQDQRLHGRQRGEEPDAQQQEHRD</sequence>
<organism evidence="2 3">
    <name type="scientific">Calidithermus terrae</name>
    <dbReference type="NCBI Taxonomy" id="1408545"/>
    <lineage>
        <taxon>Bacteria</taxon>
        <taxon>Thermotogati</taxon>
        <taxon>Deinococcota</taxon>
        <taxon>Deinococci</taxon>
        <taxon>Thermales</taxon>
        <taxon>Thermaceae</taxon>
        <taxon>Calidithermus</taxon>
    </lineage>
</organism>
<feature type="region of interest" description="Disordered" evidence="1">
    <location>
        <begin position="78"/>
        <end position="108"/>
    </location>
</feature>
<feature type="compositionally biased region" description="Basic and acidic residues" evidence="1">
    <location>
        <begin position="743"/>
        <end position="765"/>
    </location>
</feature>
<feature type="region of interest" description="Disordered" evidence="1">
    <location>
        <begin position="714"/>
        <end position="765"/>
    </location>
</feature>
<keyword evidence="3" id="KW-1185">Reference proteome</keyword>
<feature type="region of interest" description="Disordered" evidence="1">
    <location>
        <begin position="291"/>
        <end position="355"/>
    </location>
</feature>
<evidence type="ECO:0000313" key="3">
    <source>
        <dbReference type="Proteomes" id="UP000265715"/>
    </source>
</evidence>
<evidence type="ECO:0000313" key="2">
    <source>
        <dbReference type="EMBL" id="RIH80481.1"/>
    </source>
</evidence>
<feature type="compositionally biased region" description="Low complexity" evidence="1">
    <location>
        <begin position="178"/>
        <end position="191"/>
    </location>
</feature>
<feature type="region of interest" description="Disordered" evidence="1">
    <location>
        <begin position="40"/>
        <end position="60"/>
    </location>
</feature>
<comment type="caution">
    <text evidence="2">The sequence shown here is derived from an EMBL/GenBank/DDBJ whole genome shotgun (WGS) entry which is preliminary data.</text>
</comment>
<reference evidence="2 3" key="1">
    <citation type="submission" date="2018-08" db="EMBL/GenBank/DDBJ databases">
        <title>Meiothermus terrae DSM 26712 genome sequencing project.</title>
        <authorList>
            <person name="Da Costa M.S."/>
            <person name="Albuquerque L."/>
            <person name="Raposo P."/>
            <person name="Froufe H.J.C."/>
            <person name="Barroso C.S."/>
            <person name="Egas C."/>
        </authorList>
    </citation>
    <scope>NUCLEOTIDE SEQUENCE [LARGE SCALE GENOMIC DNA]</scope>
    <source>
        <strain evidence="2 3">DSM 26712</strain>
    </source>
</reference>
<feature type="compositionally biased region" description="Basic and acidic residues" evidence="1">
    <location>
        <begin position="336"/>
        <end position="351"/>
    </location>
</feature>
<dbReference type="AlphaFoldDB" id="A0A399EDV3"/>
<proteinExistence type="predicted"/>
<accession>A0A399EDV3</accession>
<dbReference type="EMBL" id="QXDL01000228">
    <property type="protein sequence ID" value="RIH80481.1"/>
    <property type="molecule type" value="Genomic_DNA"/>
</dbReference>